<proteinExistence type="predicted"/>
<evidence type="ECO:0000256" key="1">
    <source>
        <dbReference type="SAM" id="Coils"/>
    </source>
</evidence>
<dbReference type="AlphaFoldDB" id="A0A139SW66"/>
<evidence type="ECO:0000313" key="2">
    <source>
        <dbReference type="EMBL" id="KXU38847.1"/>
    </source>
</evidence>
<dbReference type="EMBL" id="LSZO01000066">
    <property type="protein sequence ID" value="KXU38847.1"/>
    <property type="molecule type" value="Genomic_DNA"/>
</dbReference>
<sequence length="386" mass="44306">MNTEIIDCVCFRLPKPDKITPILCRAGYLYIKMPRTIGKGDCYISLRVLEKTEEDRKRKDFEELFRHSGHFPNKRGAAIDQYEIGKHQLLLTIGSIKKPLQCILAGVIDLDKNHYLHTSITFSIDDACYPPSENIWETEKLRREETVATLQYFLALLENLQLNGNYSQALQQVRMEEEQKQQAEQQKALQEKLDKAAQPIDCAYFSLPSTENLTEVRFYSEQMLLYFARNDFSGVIDIRLHRYPLNAKAAGNSKLDLLKKLLPGIASDHQKNQDFLRFFRTQVLPKDNAGKTLDTLIESISSGCRQGYLALHLNEDKEFQWIAAIDVDDDHYLSFIATYQKNGGNFTSTDNQAAADIYSYLQSVLHSLHIKVTATTQDLQKPNKRT</sequence>
<name>A0A139SW66_9GAMM</name>
<dbReference type="Proteomes" id="UP000072660">
    <property type="component" value="Unassembled WGS sequence"/>
</dbReference>
<accession>A0A139SW66</accession>
<keyword evidence="1" id="KW-0175">Coiled coil</keyword>
<comment type="caution">
    <text evidence="2">The sequence shown here is derived from an EMBL/GenBank/DDBJ whole genome shotgun (WGS) entry which is preliminary data.</text>
</comment>
<organism evidence="2 3">
    <name type="scientific">Ventosimonas gracilis</name>
    <dbReference type="NCBI Taxonomy" id="1680762"/>
    <lineage>
        <taxon>Bacteria</taxon>
        <taxon>Pseudomonadati</taxon>
        <taxon>Pseudomonadota</taxon>
        <taxon>Gammaproteobacteria</taxon>
        <taxon>Pseudomonadales</taxon>
        <taxon>Ventosimonadaceae</taxon>
        <taxon>Ventosimonas</taxon>
    </lineage>
</organism>
<dbReference type="RefSeq" id="WP_068388251.1">
    <property type="nucleotide sequence ID" value="NZ_LSZO01000066.1"/>
</dbReference>
<protein>
    <submittedName>
        <fullName evidence="2">Uncharacterized protein</fullName>
    </submittedName>
</protein>
<reference evidence="2 3" key="1">
    <citation type="submission" date="2016-02" db="EMBL/GenBank/DDBJ databases">
        <authorList>
            <person name="Wen L."/>
            <person name="He K."/>
            <person name="Yang H."/>
        </authorList>
    </citation>
    <scope>NUCLEOTIDE SEQUENCE [LARGE SCALE GENOMIC DNA]</scope>
    <source>
        <strain evidence="2 3">CV58</strain>
    </source>
</reference>
<feature type="coiled-coil region" evidence="1">
    <location>
        <begin position="166"/>
        <end position="195"/>
    </location>
</feature>
<evidence type="ECO:0000313" key="3">
    <source>
        <dbReference type="Proteomes" id="UP000072660"/>
    </source>
</evidence>
<keyword evidence="3" id="KW-1185">Reference proteome</keyword>
<gene>
    <name evidence="2" type="ORF">AXE65_11685</name>
</gene>